<accession>A0A9X2FCF5</accession>
<dbReference type="Pfam" id="PF18989">
    <property type="entry name" value="DUF5722"/>
    <property type="match status" value="1"/>
</dbReference>
<dbReference type="InterPro" id="IPR017853">
    <property type="entry name" value="GH"/>
</dbReference>
<dbReference type="AlphaFoldDB" id="A0A9X2FCF5"/>
<evidence type="ECO:0000256" key="1">
    <source>
        <dbReference type="SAM" id="SignalP"/>
    </source>
</evidence>
<organism evidence="3 4">
    <name type="scientific">Aeoliella straminimaris</name>
    <dbReference type="NCBI Taxonomy" id="2954799"/>
    <lineage>
        <taxon>Bacteria</taxon>
        <taxon>Pseudomonadati</taxon>
        <taxon>Planctomycetota</taxon>
        <taxon>Planctomycetia</taxon>
        <taxon>Pirellulales</taxon>
        <taxon>Lacipirellulaceae</taxon>
        <taxon>Aeoliella</taxon>
    </lineage>
</organism>
<dbReference type="RefSeq" id="WP_252853599.1">
    <property type="nucleotide sequence ID" value="NZ_JAMXLR010000055.1"/>
</dbReference>
<reference evidence="3" key="1">
    <citation type="submission" date="2022-06" db="EMBL/GenBank/DDBJ databases">
        <title>Aeoliella straminimaris, a novel planctomycete from sediments.</title>
        <authorList>
            <person name="Vitorino I.R."/>
            <person name="Lage O.M."/>
        </authorList>
    </citation>
    <scope>NUCLEOTIDE SEQUENCE</scope>
    <source>
        <strain evidence="3">ICT_H6.2</strain>
    </source>
</reference>
<feature type="chain" id="PRO_5040724759" evidence="1">
    <location>
        <begin position="24"/>
        <end position="430"/>
    </location>
</feature>
<feature type="domain" description="DUF5722" evidence="2">
    <location>
        <begin position="34"/>
        <end position="430"/>
    </location>
</feature>
<evidence type="ECO:0000313" key="3">
    <source>
        <dbReference type="EMBL" id="MCO6045487.1"/>
    </source>
</evidence>
<comment type="caution">
    <text evidence="3">The sequence shown here is derived from an EMBL/GenBank/DDBJ whole genome shotgun (WGS) entry which is preliminary data.</text>
</comment>
<dbReference type="SUPFAM" id="SSF51445">
    <property type="entry name" value="(Trans)glycosidases"/>
    <property type="match status" value="1"/>
</dbReference>
<dbReference type="Gene3D" id="3.20.20.80">
    <property type="entry name" value="Glycosidases"/>
    <property type="match status" value="1"/>
</dbReference>
<evidence type="ECO:0000313" key="4">
    <source>
        <dbReference type="Proteomes" id="UP001155241"/>
    </source>
</evidence>
<evidence type="ECO:0000259" key="2">
    <source>
        <dbReference type="Pfam" id="PF18989"/>
    </source>
</evidence>
<name>A0A9X2FCF5_9BACT</name>
<proteinExistence type="predicted"/>
<keyword evidence="1" id="KW-0732">Signal</keyword>
<keyword evidence="4" id="KW-1185">Reference proteome</keyword>
<dbReference type="EMBL" id="JAMXLR010000055">
    <property type="protein sequence ID" value="MCO6045487.1"/>
    <property type="molecule type" value="Genomic_DNA"/>
</dbReference>
<dbReference type="Proteomes" id="UP001155241">
    <property type="component" value="Unassembled WGS sequence"/>
</dbReference>
<sequence length="430" mass="48491">MITPMERFFLAVALLCMSQLTSAQTIESKYQGEFPTATSKKGLQVEMADDALALGVKHATMNIDLARLAVPAGQPAGGDTLSFESDGHTYAVRKGYLEALESTIRTLSDEGVLVYAILLVYESGDPAVNQLMLHPKYDSAAPNHLGAPNIETDEGRRYLEALIGFLAERWSNPSGEHGRVVGYIVGNEVNSHWYWNNIGGASFDELADVYWQTLKLVHHAVRRQASWPRVYVSLEHHWSIRYPAADADQAFASRKLLDDFARRGQESPDDNFDWHVAFHPYPENLFEPRFWNDQTALPTIDSPRITFKNLEQLTSYLAQPELRYQGQPRHVILSEQGFHTPDGPDGEAIQAAAYCAAYRKIAELDGIDAFILHRHVDHPHEGGLRLGLRTREPDGSRRAKKIYECFRTADTPEWREAFEFALPIVGRESW</sequence>
<protein>
    <submittedName>
        <fullName evidence="3">DUF5722 domain-containing protein</fullName>
    </submittedName>
</protein>
<feature type="signal peptide" evidence="1">
    <location>
        <begin position="1"/>
        <end position="23"/>
    </location>
</feature>
<gene>
    <name evidence="3" type="ORF">NG895_16370</name>
</gene>
<dbReference type="InterPro" id="IPR043780">
    <property type="entry name" value="DUF5722"/>
</dbReference>